<evidence type="ECO:0000313" key="13">
    <source>
        <dbReference type="Proteomes" id="UP001372338"/>
    </source>
</evidence>
<dbReference type="AlphaFoldDB" id="A0AAN9FVN1"/>
<evidence type="ECO:0000256" key="1">
    <source>
        <dbReference type="ARBA" id="ARBA00000441"/>
    </source>
</evidence>
<protein>
    <recommendedName>
        <fullName evidence="4">fructose-bisphosphate aldolase</fullName>
        <ecNumber evidence="4">4.1.2.13</ecNumber>
    </recommendedName>
</protein>
<comment type="similarity">
    <text evidence="3">Belongs to the class I fructose-bisphosphate aldolase family.</text>
</comment>
<dbReference type="Pfam" id="PF00274">
    <property type="entry name" value="Glycolytic"/>
    <property type="match status" value="1"/>
</dbReference>
<dbReference type="GO" id="GO:0006096">
    <property type="term" value="P:glycolytic process"/>
    <property type="evidence" value="ECO:0007669"/>
    <property type="project" value="UniProtKB-KW"/>
</dbReference>
<dbReference type="Pfam" id="PF02637">
    <property type="entry name" value="GatB_Yqey"/>
    <property type="match status" value="1"/>
</dbReference>
<evidence type="ECO:0000256" key="10">
    <source>
        <dbReference type="ARBA" id="ARBA00023239"/>
    </source>
</evidence>
<keyword evidence="6" id="KW-0547">Nucleotide-binding</keyword>
<feature type="domain" description="Asn/Gln amidotransferase" evidence="11">
    <location>
        <begin position="151"/>
        <end position="211"/>
    </location>
</feature>
<reference evidence="12 13" key="1">
    <citation type="submission" date="2024-01" db="EMBL/GenBank/DDBJ databases">
        <title>The genomes of 5 underutilized Papilionoideae crops provide insights into root nodulation and disease resistanc.</title>
        <authorList>
            <person name="Yuan L."/>
        </authorList>
    </citation>
    <scope>NUCLEOTIDE SEQUENCE [LARGE SCALE GENOMIC DNA]</scope>
    <source>
        <strain evidence="12">ZHUSHIDOU_FW_LH</strain>
        <tissue evidence="12">Leaf</tissue>
    </source>
</reference>
<dbReference type="InterPro" id="IPR023168">
    <property type="entry name" value="GatB_Yqey_C_2"/>
</dbReference>
<dbReference type="InterPro" id="IPR018027">
    <property type="entry name" value="Asn/Gln_amidotransferase"/>
</dbReference>
<evidence type="ECO:0000256" key="9">
    <source>
        <dbReference type="ARBA" id="ARBA00023152"/>
    </source>
</evidence>
<accession>A0AAN9FVN1</accession>
<dbReference type="Gene3D" id="1.10.10.410">
    <property type="match status" value="1"/>
</dbReference>
<dbReference type="PANTHER" id="PTHR11627">
    <property type="entry name" value="FRUCTOSE-BISPHOSPHATE ALDOLASE"/>
    <property type="match status" value="1"/>
</dbReference>
<evidence type="ECO:0000313" key="12">
    <source>
        <dbReference type="EMBL" id="KAK7282241.1"/>
    </source>
</evidence>
<dbReference type="SUPFAM" id="SSF51569">
    <property type="entry name" value="Aldolase"/>
    <property type="match status" value="1"/>
</dbReference>
<dbReference type="EC" id="4.1.2.13" evidence="4"/>
<gene>
    <name evidence="12" type="ORF">RIF29_10871</name>
</gene>
<proteinExistence type="inferred from homology"/>
<dbReference type="InterPro" id="IPR000741">
    <property type="entry name" value="FBA_I"/>
</dbReference>
<keyword evidence="9" id="KW-0324">Glycolysis</keyword>
<evidence type="ECO:0000256" key="2">
    <source>
        <dbReference type="ARBA" id="ARBA00004714"/>
    </source>
</evidence>
<dbReference type="GO" id="GO:0004332">
    <property type="term" value="F:fructose-bisphosphate aldolase activity"/>
    <property type="evidence" value="ECO:0007669"/>
    <property type="project" value="UniProtKB-EC"/>
</dbReference>
<comment type="pathway">
    <text evidence="2">Carbohydrate degradation; glycolysis; D-glyceraldehyde 3-phosphate and glycerone phosphate from D-glucose: step 4/4.</text>
</comment>
<organism evidence="12 13">
    <name type="scientific">Crotalaria pallida</name>
    <name type="common">Smooth rattlebox</name>
    <name type="synonym">Crotalaria striata</name>
    <dbReference type="NCBI Taxonomy" id="3830"/>
    <lineage>
        <taxon>Eukaryota</taxon>
        <taxon>Viridiplantae</taxon>
        <taxon>Streptophyta</taxon>
        <taxon>Embryophyta</taxon>
        <taxon>Tracheophyta</taxon>
        <taxon>Spermatophyta</taxon>
        <taxon>Magnoliopsida</taxon>
        <taxon>eudicotyledons</taxon>
        <taxon>Gunneridae</taxon>
        <taxon>Pentapetalae</taxon>
        <taxon>rosids</taxon>
        <taxon>fabids</taxon>
        <taxon>Fabales</taxon>
        <taxon>Fabaceae</taxon>
        <taxon>Papilionoideae</taxon>
        <taxon>50 kb inversion clade</taxon>
        <taxon>genistoids sensu lato</taxon>
        <taxon>core genistoids</taxon>
        <taxon>Crotalarieae</taxon>
        <taxon>Crotalaria</taxon>
    </lineage>
</organism>
<evidence type="ECO:0000256" key="5">
    <source>
        <dbReference type="ARBA" id="ARBA00022598"/>
    </source>
</evidence>
<keyword evidence="5" id="KW-0436">Ligase</keyword>
<dbReference type="InterPro" id="IPR013785">
    <property type="entry name" value="Aldolase_TIM"/>
</dbReference>
<dbReference type="GO" id="GO:0006412">
    <property type="term" value="P:translation"/>
    <property type="evidence" value="ECO:0007669"/>
    <property type="project" value="UniProtKB-KW"/>
</dbReference>
<comment type="caution">
    <text evidence="12">The sequence shown here is derived from an EMBL/GenBank/DDBJ whole genome shotgun (WGS) entry which is preliminary data.</text>
</comment>
<keyword evidence="8" id="KW-0648">Protein biosynthesis</keyword>
<dbReference type="GO" id="GO:0005524">
    <property type="term" value="F:ATP binding"/>
    <property type="evidence" value="ECO:0007669"/>
    <property type="project" value="UniProtKB-KW"/>
</dbReference>
<evidence type="ECO:0000256" key="4">
    <source>
        <dbReference type="ARBA" id="ARBA00013068"/>
    </source>
</evidence>
<keyword evidence="10" id="KW-0456">Lyase</keyword>
<comment type="catalytic activity">
    <reaction evidence="1">
        <text>beta-D-fructose 1,6-bisphosphate = D-glyceraldehyde 3-phosphate + dihydroxyacetone phosphate</text>
        <dbReference type="Rhea" id="RHEA:14729"/>
        <dbReference type="ChEBI" id="CHEBI:32966"/>
        <dbReference type="ChEBI" id="CHEBI:57642"/>
        <dbReference type="ChEBI" id="CHEBI:59776"/>
        <dbReference type="EC" id="4.1.2.13"/>
    </reaction>
</comment>
<dbReference type="Gene3D" id="3.20.20.70">
    <property type="entry name" value="Aldolase class I"/>
    <property type="match status" value="1"/>
</dbReference>
<evidence type="ECO:0000256" key="3">
    <source>
        <dbReference type="ARBA" id="ARBA00010387"/>
    </source>
</evidence>
<name>A0AAN9FVN1_CROPI</name>
<dbReference type="Proteomes" id="UP001372338">
    <property type="component" value="Unassembled WGS sequence"/>
</dbReference>
<dbReference type="EMBL" id="JAYWIO010000002">
    <property type="protein sequence ID" value="KAK7282241.1"/>
    <property type="molecule type" value="Genomic_DNA"/>
</dbReference>
<keyword evidence="13" id="KW-1185">Reference proteome</keyword>
<evidence type="ECO:0000256" key="6">
    <source>
        <dbReference type="ARBA" id="ARBA00022741"/>
    </source>
</evidence>
<dbReference type="GO" id="GO:0016884">
    <property type="term" value="F:carbon-nitrogen ligase activity, with glutamine as amido-N-donor"/>
    <property type="evidence" value="ECO:0007669"/>
    <property type="project" value="InterPro"/>
</dbReference>
<evidence type="ECO:0000256" key="8">
    <source>
        <dbReference type="ARBA" id="ARBA00022917"/>
    </source>
</evidence>
<evidence type="ECO:0000259" key="11">
    <source>
        <dbReference type="Pfam" id="PF02637"/>
    </source>
</evidence>
<evidence type="ECO:0000256" key="7">
    <source>
        <dbReference type="ARBA" id="ARBA00022840"/>
    </source>
</evidence>
<sequence>MLSVLYIVSIANRSSALAVKQAALDLARCAAISQENGLVPIMGPEILLNGDHGIERTFEVAHKVCWAEVFFYLAENNALFEGILLKSSMVAPGAESKDKASPKTVSKYTLKLLHRRVRSIVPGIMILYAFSRCMYISNHISFTHAFADFVRAILTKGGTIKIVNPLEIEKFVDKVITKNPKQLEQYCKATLNYKVMKLSKGKAHPGLLNKIKILFEKLSSTS</sequence>
<keyword evidence="7" id="KW-0067">ATP-binding</keyword>